<dbReference type="EMBL" id="CP026243">
    <property type="protein sequence ID" value="AWO95961.1"/>
    <property type="molecule type" value="Genomic_DNA"/>
</dbReference>
<reference evidence="2 3" key="1">
    <citation type="submission" date="2017-12" db="EMBL/GenBank/DDBJ databases">
        <title>Integrating genomic resources of turbot (Scophthalmus maximus) in depth evaluation of genetic and physical mapping variation across individuals.</title>
        <authorList>
            <person name="Martinez P."/>
        </authorList>
    </citation>
    <scope>NUCLEOTIDE SEQUENCE [LARGE SCALE GENOMIC DNA]</scope>
</reference>
<dbReference type="Proteomes" id="UP000246464">
    <property type="component" value="Chromosome 1"/>
</dbReference>
<protein>
    <submittedName>
        <fullName evidence="2">Uncharacterized protein</fullName>
    </submittedName>
</protein>
<feature type="region of interest" description="Disordered" evidence="1">
    <location>
        <begin position="35"/>
        <end position="55"/>
    </location>
</feature>
<evidence type="ECO:0000256" key="1">
    <source>
        <dbReference type="SAM" id="MobiDB-lite"/>
    </source>
</evidence>
<gene>
    <name evidence="2" type="ORF">SMAX5B_006979</name>
</gene>
<organism evidence="2 3">
    <name type="scientific">Scophthalmus maximus</name>
    <name type="common">Turbot</name>
    <name type="synonym">Psetta maxima</name>
    <dbReference type="NCBI Taxonomy" id="52904"/>
    <lineage>
        <taxon>Eukaryota</taxon>
        <taxon>Metazoa</taxon>
        <taxon>Chordata</taxon>
        <taxon>Craniata</taxon>
        <taxon>Vertebrata</taxon>
        <taxon>Euteleostomi</taxon>
        <taxon>Actinopterygii</taxon>
        <taxon>Neopterygii</taxon>
        <taxon>Teleostei</taxon>
        <taxon>Neoteleostei</taxon>
        <taxon>Acanthomorphata</taxon>
        <taxon>Carangaria</taxon>
        <taxon>Pleuronectiformes</taxon>
        <taxon>Pleuronectoidei</taxon>
        <taxon>Scophthalmidae</taxon>
        <taxon>Scophthalmus</taxon>
    </lineage>
</organism>
<sequence>MSTAPEPSTMELCKVLATTNTETHTYHLLRQREEKSIRNHDDSHRAVTPPSIGTGFLREQDTTCFSSNLSNRIL</sequence>
<evidence type="ECO:0000313" key="2">
    <source>
        <dbReference type="EMBL" id="AWO95961.1"/>
    </source>
</evidence>
<accession>A0A2U9AWI7</accession>
<name>A0A2U9AWI7_SCOMX</name>
<dbReference type="AlphaFoldDB" id="A0A2U9AWI7"/>
<keyword evidence="3" id="KW-1185">Reference proteome</keyword>
<feature type="compositionally biased region" description="Basic and acidic residues" evidence="1">
    <location>
        <begin position="35"/>
        <end position="45"/>
    </location>
</feature>
<evidence type="ECO:0000313" key="3">
    <source>
        <dbReference type="Proteomes" id="UP000246464"/>
    </source>
</evidence>
<proteinExistence type="predicted"/>